<sequence length="132" mass="14677">MTRERVIIEKRKPLTRAEFGQLMIDQEGRCDCGCGLKLQPMGEGVIDEHRVPLALGGTNDLSNRHLFRKPCAKAKTSDRDTPAIAKVKRIEARLNGTRRPRKPIPSPGFDKTKSRGFDGKVRARTTPTAGAR</sequence>
<keyword evidence="3" id="KW-1185">Reference proteome</keyword>
<feature type="region of interest" description="Disordered" evidence="1">
    <location>
        <begin position="91"/>
        <end position="132"/>
    </location>
</feature>
<dbReference type="Proteomes" id="UP000663942">
    <property type="component" value="Chromosome"/>
</dbReference>
<gene>
    <name evidence="2" type="ORF">IFE19_01285</name>
</gene>
<evidence type="ECO:0000313" key="3">
    <source>
        <dbReference type="Proteomes" id="UP000663942"/>
    </source>
</evidence>
<evidence type="ECO:0000313" key="2">
    <source>
        <dbReference type="EMBL" id="QTC88069.1"/>
    </source>
</evidence>
<accession>A0ABX7SK52</accession>
<protein>
    <recommendedName>
        <fullName evidence="4">HNH endonuclease</fullName>
    </recommendedName>
</protein>
<feature type="compositionally biased region" description="Basic and acidic residues" evidence="1">
    <location>
        <begin position="110"/>
        <end position="121"/>
    </location>
</feature>
<evidence type="ECO:0008006" key="4">
    <source>
        <dbReference type="Google" id="ProtNLM"/>
    </source>
</evidence>
<dbReference type="Gene3D" id="1.10.30.50">
    <property type="match status" value="1"/>
</dbReference>
<dbReference type="RefSeq" id="WP_207825020.1">
    <property type="nucleotide sequence ID" value="NZ_CP062006.1"/>
</dbReference>
<proteinExistence type="predicted"/>
<dbReference type="EMBL" id="CP062006">
    <property type="protein sequence ID" value="QTC88069.1"/>
    <property type="molecule type" value="Genomic_DNA"/>
</dbReference>
<name>A0ABX7SK52_9CAUL</name>
<organism evidence="2 3">
    <name type="scientific">Brevundimonas pondensis</name>
    <dbReference type="NCBI Taxonomy" id="2774189"/>
    <lineage>
        <taxon>Bacteria</taxon>
        <taxon>Pseudomonadati</taxon>
        <taxon>Pseudomonadota</taxon>
        <taxon>Alphaproteobacteria</taxon>
        <taxon>Caulobacterales</taxon>
        <taxon>Caulobacteraceae</taxon>
        <taxon>Brevundimonas</taxon>
    </lineage>
</organism>
<evidence type="ECO:0000256" key="1">
    <source>
        <dbReference type="SAM" id="MobiDB-lite"/>
    </source>
</evidence>
<reference evidence="2 3" key="1">
    <citation type="submission" date="2020-09" db="EMBL/GenBank/DDBJ databases">
        <title>Brevundimonas sp. LVF1 isolated from an oligotrophic pond in Goettingen, Germany.</title>
        <authorList>
            <person name="Friedrich I."/>
            <person name="Klassen A."/>
            <person name="Neubauer H."/>
            <person name="Schneider D."/>
            <person name="Hertel R."/>
            <person name="Daniel R."/>
        </authorList>
    </citation>
    <scope>NUCLEOTIDE SEQUENCE [LARGE SCALE GENOMIC DNA]</scope>
    <source>
        <strain evidence="2 3">LVF1</strain>
    </source>
</reference>